<sequence length="216" mass="24653">MLSLGLLESTETIESVRHNLSTNFSEGIVCTKFQAASFSHIETAIWKAILFMHSASPLQHFIIRHPLDENTIFVRLKYAIPNCKVKVESALILKRQQVGPRTVRMILRSIANDEADPFEPDSFVCDHCAWFHIEEMDDASYLYKSFVRGNFSGFKPDDVMNLSSMFDGIVLENPWKKTPIPKDSITISTTLFESTFQTFQTTLLSELAKQNIQVRD</sequence>
<dbReference type="AlphaFoldDB" id="A0A6G0WUX1"/>
<protein>
    <submittedName>
        <fullName evidence="1">Uncharacterized protein</fullName>
    </submittedName>
</protein>
<name>A0A6G0WUX1_9STRA</name>
<reference evidence="1 2" key="1">
    <citation type="submission" date="2019-07" db="EMBL/GenBank/DDBJ databases">
        <title>Genomics analysis of Aphanomyces spp. identifies a new class of oomycete effector associated with host adaptation.</title>
        <authorList>
            <person name="Gaulin E."/>
        </authorList>
    </citation>
    <scope>NUCLEOTIDE SEQUENCE [LARGE SCALE GENOMIC DNA]</scope>
    <source>
        <strain evidence="1 2">ATCC 201684</strain>
    </source>
</reference>
<proteinExistence type="predicted"/>
<dbReference type="Proteomes" id="UP000481153">
    <property type="component" value="Unassembled WGS sequence"/>
</dbReference>
<organism evidence="1 2">
    <name type="scientific">Aphanomyces euteiches</name>
    <dbReference type="NCBI Taxonomy" id="100861"/>
    <lineage>
        <taxon>Eukaryota</taxon>
        <taxon>Sar</taxon>
        <taxon>Stramenopiles</taxon>
        <taxon>Oomycota</taxon>
        <taxon>Saprolegniomycetes</taxon>
        <taxon>Saprolegniales</taxon>
        <taxon>Verrucalvaceae</taxon>
        <taxon>Aphanomyces</taxon>
    </lineage>
</organism>
<gene>
    <name evidence="1" type="ORF">Ae201684_011522</name>
</gene>
<comment type="caution">
    <text evidence="1">The sequence shown here is derived from an EMBL/GenBank/DDBJ whole genome shotgun (WGS) entry which is preliminary data.</text>
</comment>
<dbReference type="EMBL" id="VJMJ01000146">
    <property type="protein sequence ID" value="KAF0731262.1"/>
    <property type="molecule type" value="Genomic_DNA"/>
</dbReference>
<dbReference type="VEuPathDB" id="FungiDB:AeMF1_005550"/>
<accession>A0A6G0WUX1</accession>
<keyword evidence="2" id="KW-1185">Reference proteome</keyword>
<evidence type="ECO:0000313" key="1">
    <source>
        <dbReference type="EMBL" id="KAF0731262.1"/>
    </source>
</evidence>
<evidence type="ECO:0000313" key="2">
    <source>
        <dbReference type="Proteomes" id="UP000481153"/>
    </source>
</evidence>